<protein>
    <submittedName>
        <fullName evidence="2">Uncharacterized protein</fullName>
    </submittedName>
</protein>
<keyword evidence="3" id="KW-1185">Reference proteome</keyword>
<evidence type="ECO:0000256" key="1">
    <source>
        <dbReference type="SAM" id="Phobius"/>
    </source>
</evidence>
<feature type="transmembrane region" description="Helical" evidence="1">
    <location>
        <begin position="7"/>
        <end position="30"/>
    </location>
</feature>
<evidence type="ECO:0000313" key="3">
    <source>
        <dbReference type="Proteomes" id="UP001244564"/>
    </source>
</evidence>
<gene>
    <name evidence="2" type="ORF">QBO96_08340</name>
</gene>
<dbReference type="EMBL" id="CP122283">
    <property type="protein sequence ID" value="WGF40266.1"/>
    <property type="molecule type" value="Genomic_DNA"/>
</dbReference>
<name>A0ABY8KRG9_9BACI</name>
<keyword evidence="1" id="KW-1133">Transmembrane helix</keyword>
<feature type="transmembrane region" description="Helical" evidence="1">
    <location>
        <begin position="36"/>
        <end position="57"/>
    </location>
</feature>
<keyword evidence="1" id="KW-0812">Transmembrane</keyword>
<keyword evidence="1" id="KW-0472">Membrane</keyword>
<sequence length="195" mass="23314">MSKRIFEWFILIWTSLMVLLISGWIMMEFYGWKDTIVAAIIAFFGAIFGGAITYIGVNRTLKHRDREIFFSNATEKLMIFSVLIDTYSKYLNKMYIYENLLQLGEESMTKNVLETIKELHQQLINDREYMYKSMDYDAIEIVEYHKKSIGRYIVTEKINKHTAEILIGDVRDIYAIFDNSKRIFEEEYRKFRKNV</sequence>
<dbReference type="RefSeq" id="WP_279495687.1">
    <property type="nucleotide sequence ID" value="NZ_CP122283.1"/>
</dbReference>
<accession>A0ABY8KRG9</accession>
<organism evidence="2 3">
    <name type="scientific">Lysinibacillus capsici</name>
    <dbReference type="NCBI Taxonomy" id="2115968"/>
    <lineage>
        <taxon>Bacteria</taxon>
        <taxon>Bacillati</taxon>
        <taxon>Bacillota</taxon>
        <taxon>Bacilli</taxon>
        <taxon>Bacillales</taxon>
        <taxon>Bacillaceae</taxon>
        <taxon>Lysinibacillus</taxon>
    </lineage>
</organism>
<reference evidence="2 3" key="1">
    <citation type="submission" date="2023-04" db="EMBL/GenBank/DDBJ databases">
        <title>Genomic of Lysinibacillus capsici TSBLM.</title>
        <authorList>
            <person name="Hu X.S."/>
            <person name="Yu C.H."/>
        </authorList>
    </citation>
    <scope>NUCLEOTIDE SEQUENCE [LARGE SCALE GENOMIC DNA]</scope>
    <source>
        <strain evidence="2 3">TSBLM</strain>
    </source>
</reference>
<dbReference type="Proteomes" id="UP001244564">
    <property type="component" value="Chromosome"/>
</dbReference>
<proteinExistence type="predicted"/>
<evidence type="ECO:0000313" key="2">
    <source>
        <dbReference type="EMBL" id="WGF40266.1"/>
    </source>
</evidence>